<dbReference type="InterPro" id="IPR004090">
    <property type="entry name" value="Chemotax_Me-accpt_rcpt"/>
</dbReference>
<protein>
    <submittedName>
        <fullName evidence="13">Methyl-accepting chemotaxis sensory transducer with Cache sensor</fullName>
    </submittedName>
</protein>
<dbReference type="AlphaFoldDB" id="A0A1G8G875"/>
<feature type="transmembrane region" description="Helical" evidence="10">
    <location>
        <begin position="204"/>
        <end position="223"/>
    </location>
</feature>
<evidence type="ECO:0000259" key="12">
    <source>
        <dbReference type="PROSITE" id="PS50885"/>
    </source>
</evidence>
<evidence type="ECO:0000256" key="5">
    <source>
        <dbReference type="ARBA" id="ARBA00022989"/>
    </source>
</evidence>
<dbReference type="Pfam" id="PF00672">
    <property type="entry name" value="HAMP"/>
    <property type="match status" value="1"/>
</dbReference>
<evidence type="ECO:0000259" key="11">
    <source>
        <dbReference type="PROSITE" id="PS50111"/>
    </source>
</evidence>
<dbReference type="Pfam" id="PF17200">
    <property type="entry name" value="sCache_2"/>
    <property type="match status" value="1"/>
</dbReference>
<evidence type="ECO:0000256" key="10">
    <source>
        <dbReference type="SAM" id="Phobius"/>
    </source>
</evidence>
<dbReference type="CDD" id="cd11386">
    <property type="entry name" value="MCP_signal"/>
    <property type="match status" value="1"/>
</dbReference>
<dbReference type="EMBL" id="FNCO01000009">
    <property type="protein sequence ID" value="SDH90599.1"/>
    <property type="molecule type" value="Genomic_DNA"/>
</dbReference>
<dbReference type="Pfam" id="PF00015">
    <property type="entry name" value="MCPsignal"/>
    <property type="match status" value="1"/>
</dbReference>
<evidence type="ECO:0000256" key="2">
    <source>
        <dbReference type="ARBA" id="ARBA00022475"/>
    </source>
</evidence>
<dbReference type="InterPro" id="IPR003660">
    <property type="entry name" value="HAMP_dom"/>
</dbReference>
<evidence type="ECO:0000256" key="1">
    <source>
        <dbReference type="ARBA" id="ARBA00004651"/>
    </source>
</evidence>
<dbReference type="STRING" id="89065.SAMN05216605_10945"/>
<dbReference type="Gene3D" id="3.30.450.20">
    <property type="entry name" value="PAS domain"/>
    <property type="match status" value="1"/>
</dbReference>
<evidence type="ECO:0000313" key="14">
    <source>
        <dbReference type="Proteomes" id="UP000182894"/>
    </source>
</evidence>
<accession>A0A1G8G875</accession>
<name>A0A1G8G875_9PSED</name>
<dbReference type="PANTHER" id="PTHR32089">
    <property type="entry name" value="METHYL-ACCEPTING CHEMOTAXIS PROTEIN MCPB"/>
    <property type="match status" value="1"/>
</dbReference>
<dbReference type="PROSITE" id="PS50885">
    <property type="entry name" value="HAMP"/>
    <property type="match status" value="1"/>
</dbReference>
<proteinExistence type="inferred from homology"/>
<comment type="subcellular location">
    <subcellularLocation>
        <location evidence="1">Cell membrane</location>
        <topology evidence="1">Multi-pass membrane protein</topology>
    </subcellularLocation>
</comment>
<dbReference type="GO" id="GO:0006935">
    <property type="term" value="P:chemotaxis"/>
    <property type="evidence" value="ECO:0007669"/>
    <property type="project" value="InterPro"/>
</dbReference>
<dbReference type="InterPro" id="IPR004089">
    <property type="entry name" value="MCPsignal_dom"/>
</dbReference>
<dbReference type="GO" id="GO:0007165">
    <property type="term" value="P:signal transduction"/>
    <property type="evidence" value="ECO:0007669"/>
    <property type="project" value="UniProtKB-KW"/>
</dbReference>
<keyword evidence="7 9" id="KW-0807">Transducer</keyword>
<evidence type="ECO:0000313" key="13">
    <source>
        <dbReference type="EMBL" id="SDH90599.1"/>
    </source>
</evidence>
<evidence type="ECO:0000256" key="4">
    <source>
        <dbReference type="ARBA" id="ARBA00022692"/>
    </source>
</evidence>
<dbReference type="Proteomes" id="UP000182894">
    <property type="component" value="Unassembled WGS sequence"/>
</dbReference>
<keyword evidence="4 10" id="KW-0812">Transmembrane</keyword>
<dbReference type="PANTHER" id="PTHR32089:SF119">
    <property type="entry name" value="METHYL-ACCEPTING CHEMOTAXIS PROTEIN CTPL"/>
    <property type="match status" value="1"/>
</dbReference>
<reference evidence="14" key="1">
    <citation type="submission" date="2016-10" db="EMBL/GenBank/DDBJ databases">
        <authorList>
            <person name="Varghese N."/>
            <person name="Submissions S."/>
        </authorList>
    </citation>
    <scope>NUCLEOTIDE SEQUENCE [LARGE SCALE GENOMIC DNA]</scope>
    <source>
        <strain evidence="14">ATCC 700689</strain>
    </source>
</reference>
<dbReference type="OrthoDB" id="2489132at2"/>
<evidence type="ECO:0000256" key="6">
    <source>
        <dbReference type="ARBA" id="ARBA00023136"/>
    </source>
</evidence>
<keyword evidence="5 10" id="KW-1133">Transmembrane helix</keyword>
<evidence type="ECO:0000256" key="7">
    <source>
        <dbReference type="ARBA" id="ARBA00023224"/>
    </source>
</evidence>
<evidence type="ECO:0000256" key="9">
    <source>
        <dbReference type="PROSITE-ProRule" id="PRU00284"/>
    </source>
</evidence>
<organism evidence="13 14">
    <name type="scientific">Pseudomonas abietaniphila</name>
    <dbReference type="NCBI Taxonomy" id="89065"/>
    <lineage>
        <taxon>Bacteria</taxon>
        <taxon>Pseudomonadati</taxon>
        <taxon>Pseudomonadota</taxon>
        <taxon>Gammaproteobacteria</taxon>
        <taxon>Pseudomonadales</taxon>
        <taxon>Pseudomonadaceae</taxon>
        <taxon>Pseudomonas</taxon>
    </lineage>
</organism>
<evidence type="ECO:0000256" key="3">
    <source>
        <dbReference type="ARBA" id="ARBA00022481"/>
    </source>
</evidence>
<keyword evidence="2" id="KW-1003">Cell membrane</keyword>
<sequence>MTLSIRSKVVLLCVVPALLLAFLISGLSVMLLQKTADDQIRDTRDTLIAGRKSALEHSVQIAQSAIAPIYDESAPGDLAARDKAIGLLKQLHYGMDGYYFGYDANSVRVFWANKDVKIGESFSSFRDPDGVPVINELVRVARDGSHYQTYRFPVPDSEKVVPKIGYAVYLDKWHLMIGTAVNLDDIDAQVAQFADELRSRRSDLVLQIFVLSTVASILLALLAKWQVNRLFSPLLQLRLQLENIASGDGDLTHRLPVAENDELGQLAAAFNRFVGKIHNLVGNVAGMTDHLDRLVTDVTLQAQRSERAMDLQRQETDQVAAAINEMSAAALQVAQNAQEAAQAANQAQHEGTSAGEIVSASVESIHGLVADLQVSGSSLTKLKAEVDSIAGVLAVIRSIADQTNLLALNAAIEAARAGEAGRGFAVVADEVRALASRTQDSTKQIHGMIGRLEEGTVNTVAAMEQSSSAGTRTREQSVSAMMSLDAIAALISTINSMNAQIASAAEEQTAVSEEINRSVQQIAASIDTVAQDTQHGARTVRELSALSADLGLAVRQFRI</sequence>
<keyword evidence="6 10" id="KW-0472">Membrane</keyword>
<comment type="similarity">
    <text evidence="8">Belongs to the methyl-accepting chemotaxis (MCP) protein family.</text>
</comment>
<keyword evidence="3" id="KW-0488">Methylation</keyword>
<dbReference type="FunFam" id="1.10.287.950:FF:000001">
    <property type="entry name" value="Methyl-accepting chemotaxis sensory transducer"/>
    <property type="match status" value="1"/>
</dbReference>
<dbReference type="SMART" id="SM00283">
    <property type="entry name" value="MA"/>
    <property type="match status" value="1"/>
</dbReference>
<evidence type="ECO:0000256" key="8">
    <source>
        <dbReference type="ARBA" id="ARBA00029447"/>
    </source>
</evidence>
<dbReference type="GO" id="GO:0004888">
    <property type="term" value="F:transmembrane signaling receptor activity"/>
    <property type="evidence" value="ECO:0007669"/>
    <property type="project" value="InterPro"/>
</dbReference>
<feature type="domain" description="Methyl-accepting transducer" evidence="11">
    <location>
        <begin position="287"/>
        <end position="523"/>
    </location>
</feature>
<feature type="domain" description="HAMP" evidence="12">
    <location>
        <begin position="228"/>
        <end position="282"/>
    </location>
</feature>
<dbReference type="CDD" id="cd06225">
    <property type="entry name" value="HAMP"/>
    <property type="match status" value="1"/>
</dbReference>
<dbReference type="PROSITE" id="PS50111">
    <property type="entry name" value="CHEMOTAXIS_TRANSDUC_2"/>
    <property type="match status" value="1"/>
</dbReference>
<keyword evidence="14" id="KW-1185">Reference proteome</keyword>
<gene>
    <name evidence="13" type="ORF">SAMN05216605_10945</name>
</gene>
<dbReference type="InterPro" id="IPR033480">
    <property type="entry name" value="sCache_2"/>
</dbReference>
<dbReference type="Gene3D" id="1.10.287.950">
    <property type="entry name" value="Methyl-accepting chemotaxis protein"/>
    <property type="match status" value="1"/>
</dbReference>
<dbReference type="SUPFAM" id="SSF58104">
    <property type="entry name" value="Methyl-accepting chemotaxis protein (MCP) signaling domain"/>
    <property type="match status" value="1"/>
</dbReference>
<dbReference type="SMART" id="SM01049">
    <property type="entry name" value="Cache_2"/>
    <property type="match status" value="1"/>
</dbReference>
<dbReference type="GO" id="GO:0005886">
    <property type="term" value="C:plasma membrane"/>
    <property type="evidence" value="ECO:0007669"/>
    <property type="project" value="UniProtKB-SubCell"/>
</dbReference>
<dbReference type="SMART" id="SM00304">
    <property type="entry name" value="HAMP"/>
    <property type="match status" value="1"/>
</dbReference>
<dbReference type="PRINTS" id="PR00260">
    <property type="entry name" value="CHEMTRNSDUCR"/>
</dbReference>